<keyword evidence="1" id="KW-1133">Transmembrane helix</keyword>
<reference evidence="2 3" key="1">
    <citation type="submission" date="2018-11" db="EMBL/GenBank/DDBJ databases">
        <title>Genomes From Bacteria Associated with the Canine Oral Cavity: a Test Case for Automated Genome-Based Taxonomic Assignment.</title>
        <authorList>
            <person name="Coil D.A."/>
            <person name="Jospin G."/>
            <person name="Darling A.E."/>
            <person name="Wallis C."/>
            <person name="Davis I.J."/>
            <person name="Harris S."/>
            <person name="Eisen J.A."/>
            <person name="Holcombe L.J."/>
            <person name="O'Flynn C."/>
        </authorList>
    </citation>
    <scope>NUCLEOTIDE SEQUENCE [LARGE SCALE GENOMIC DNA]</scope>
    <source>
        <strain evidence="2 3">COT-280</strain>
    </source>
</reference>
<dbReference type="Pfam" id="PF11067">
    <property type="entry name" value="DUF2868"/>
    <property type="match status" value="1"/>
</dbReference>
<protein>
    <submittedName>
        <fullName evidence="2">DUF2868 domain-containing protein</fullName>
    </submittedName>
</protein>
<dbReference type="AlphaFoldDB" id="A0A3P2A6P1"/>
<evidence type="ECO:0000256" key="1">
    <source>
        <dbReference type="SAM" id="Phobius"/>
    </source>
</evidence>
<name>A0A3P2A6P1_9NEIS</name>
<organism evidence="2 3">
    <name type="scientific">Conchiformibius steedae</name>
    <dbReference type="NCBI Taxonomy" id="153493"/>
    <lineage>
        <taxon>Bacteria</taxon>
        <taxon>Pseudomonadati</taxon>
        <taxon>Pseudomonadota</taxon>
        <taxon>Betaproteobacteria</taxon>
        <taxon>Neisseriales</taxon>
        <taxon>Neisseriaceae</taxon>
        <taxon>Conchiformibius</taxon>
    </lineage>
</organism>
<sequence>MYLLTELVRLLETRGHTFAADPLLITERLRSDPSGFAERLHRRAAQIDADGALTHQLYTHRQRAVWLLSAATAAWFVLGFIGTYSLMRQHNLNFLFVLAGILGINTLMLLWWLASVWRQRPYHGGWLYPTLLFGRKPDAVPAALAELYAQTTQSPVFFWRASAVSHRLSLSALCGMFAAALLLLTVRQYTFNWESTLLDSRAFSRAVDVLGWLPSALGLPVPDADAVFANRNRADAVHAARWGGLLLGSIACYGILPRLLAWAACIWQQRRSCISLDLTLPYYQNIIGQWQRRITDHSSDFRADAVHHSTPPHTPADQYWAVALDAPDAPATWFQNAYNRIWRDKGIVCERDDFHHFTEQLARQNQNIMLLIGIRARATPDRGTIRRLSVLAHHARGGLAIRLIGNGGDSVKQWQQICAEHGWHIV</sequence>
<dbReference type="RefSeq" id="WP_124794432.1">
    <property type="nucleotide sequence ID" value="NZ_RQYC01000005.1"/>
</dbReference>
<keyword evidence="1" id="KW-0472">Membrane</keyword>
<feature type="transmembrane region" description="Helical" evidence="1">
    <location>
        <begin position="92"/>
        <end position="113"/>
    </location>
</feature>
<keyword evidence="3" id="KW-1185">Reference proteome</keyword>
<dbReference type="InterPro" id="IPR021296">
    <property type="entry name" value="DUF2868"/>
</dbReference>
<feature type="transmembrane region" description="Helical" evidence="1">
    <location>
        <begin position="242"/>
        <end position="261"/>
    </location>
</feature>
<proteinExistence type="predicted"/>
<gene>
    <name evidence="2" type="ORF">EII21_04505</name>
</gene>
<feature type="transmembrane region" description="Helical" evidence="1">
    <location>
        <begin position="64"/>
        <end position="86"/>
    </location>
</feature>
<evidence type="ECO:0000313" key="2">
    <source>
        <dbReference type="EMBL" id="RRD90546.1"/>
    </source>
</evidence>
<keyword evidence="1" id="KW-0812">Transmembrane</keyword>
<feature type="transmembrane region" description="Helical" evidence="1">
    <location>
        <begin position="168"/>
        <end position="189"/>
    </location>
</feature>
<comment type="caution">
    <text evidence="2">The sequence shown here is derived from an EMBL/GenBank/DDBJ whole genome shotgun (WGS) entry which is preliminary data.</text>
</comment>
<dbReference type="OrthoDB" id="6210861at2"/>
<dbReference type="STRING" id="1121352.GCA_000620925_01670"/>
<evidence type="ECO:0000313" key="3">
    <source>
        <dbReference type="Proteomes" id="UP000269923"/>
    </source>
</evidence>
<accession>A0A3P2A6P1</accession>
<dbReference type="Proteomes" id="UP000269923">
    <property type="component" value="Unassembled WGS sequence"/>
</dbReference>
<dbReference type="EMBL" id="RQYC01000005">
    <property type="protein sequence ID" value="RRD90546.1"/>
    <property type="molecule type" value="Genomic_DNA"/>
</dbReference>